<keyword evidence="2" id="KW-1015">Disulfide bond</keyword>
<name>A0A7J9SJS5_9EURY</name>
<gene>
    <name evidence="4" type="ORF">H5V44_10105</name>
</gene>
<dbReference type="RefSeq" id="WP_185192993.1">
    <property type="nucleotide sequence ID" value="NZ_JACKXD010000003.1"/>
</dbReference>
<dbReference type="InterPro" id="IPR006558">
    <property type="entry name" value="LamG-like"/>
</dbReference>
<keyword evidence="1" id="KW-0732">Signal</keyword>
<dbReference type="Gene3D" id="2.60.120.200">
    <property type="match status" value="1"/>
</dbReference>
<dbReference type="Proteomes" id="UP000546257">
    <property type="component" value="Unassembled WGS sequence"/>
</dbReference>
<dbReference type="EMBL" id="JACKXD010000003">
    <property type="protein sequence ID" value="MBB6646633.1"/>
    <property type="molecule type" value="Genomic_DNA"/>
</dbReference>
<evidence type="ECO:0000256" key="2">
    <source>
        <dbReference type="ARBA" id="ARBA00023157"/>
    </source>
</evidence>
<feature type="domain" description="LamG-like jellyroll fold" evidence="3">
    <location>
        <begin position="263"/>
        <end position="401"/>
    </location>
</feature>
<organism evidence="4 5">
    <name type="scientific">Halobellus ruber</name>
    <dbReference type="NCBI Taxonomy" id="2761102"/>
    <lineage>
        <taxon>Archaea</taxon>
        <taxon>Methanobacteriati</taxon>
        <taxon>Methanobacteriota</taxon>
        <taxon>Stenosarchaea group</taxon>
        <taxon>Halobacteria</taxon>
        <taxon>Halobacteriales</taxon>
        <taxon>Haloferacaceae</taxon>
        <taxon>Halobellus</taxon>
    </lineage>
</organism>
<protein>
    <submittedName>
        <fullName evidence="4">LamG domain-containing protein</fullName>
    </submittedName>
</protein>
<dbReference type="SMART" id="SM00560">
    <property type="entry name" value="LamGL"/>
    <property type="match status" value="1"/>
</dbReference>
<evidence type="ECO:0000256" key="1">
    <source>
        <dbReference type="ARBA" id="ARBA00022729"/>
    </source>
</evidence>
<comment type="caution">
    <text evidence="4">The sequence shown here is derived from an EMBL/GenBank/DDBJ whole genome shotgun (WGS) entry which is preliminary data.</text>
</comment>
<dbReference type="Pfam" id="PF13385">
    <property type="entry name" value="Laminin_G_3"/>
    <property type="match status" value="1"/>
</dbReference>
<accession>A0A7J9SJS5</accession>
<keyword evidence="5" id="KW-1185">Reference proteome</keyword>
<evidence type="ECO:0000313" key="4">
    <source>
        <dbReference type="EMBL" id="MBB6646633.1"/>
    </source>
</evidence>
<proteinExistence type="predicted"/>
<dbReference type="PANTHER" id="PTHR47635">
    <property type="entry name" value="CUB DOMAIN-CONTAINING PROTEIN"/>
    <property type="match status" value="1"/>
</dbReference>
<evidence type="ECO:0000313" key="5">
    <source>
        <dbReference type="Proteomes" id="UP000546257"/>
    </source>
</evidence>
<evidence type="ECO:0000259" key="3">
    <source>
        <dbReference type="SMART" id="SM00560"/>
    </source>
</evidence>
<dbReference type="AlphaFoldDB" id="A0A7J9SJS5"/>
<reference evidence="4 5" key="1">
    <citation type="submission" date="2020-08" db="EMBL/GenBank/DDBJ databases">
        <authorList>
            <person name="Seo M.-J."/>
        </authorList>
    </citation>
    <scope>NUCLEOTIDE SEQUENCE [LARGE SCALE GENOMIC DNA]</scope>
    <source>
        <strain evidence="4 5">MBLA0160</strain>
    </source>
</reference>
<dbReference type="InterPro" id="IPR013320">
    <property type="entry name" value="ConA-like_dom_sf"/>
</dbReference>
<dbReference type="SUPFAM" id="SSF49899">
    <property type="entry name" value="Concanavalin A-like lectins/glucanases"/>
    <property type="match status" value="1"/>
</dbReference>
<dbReference type="PANTHER" id="PTHR47635:SF2">
    <property type="entry name" value="LAMG-LIKE JELLYROLL FOLD DOMAIN-CONTAINING PROTEIN"/>
    <property type="match status" value="1"/>
</dbReference>
<sequence>MNRRKFIATIGTAAAGASATVGTGAFTSVSADRSVSVQVADDADAFLAMTPSNGPNGEFAETTGDGTIALALTDTDAGGSGLGTDSVYEFDDVFRITNQGTQPVYAWATFAGASGDFTPNGTNTDIYLYPNGDSDDQLQDSDEDVLYLGVGQSAQIGVYVDTTDVTTDQDLTMTVNADVENPASGATVGGGGTTIPGPTNGLVSYWPLDSVGDGTAEDIVGTNDGALNGGVSAVSGEVDGAAAFDGSDDYVNVPDDPSLDLTGALTLAAWVKPSSDQDNYARILSREQSGAGNRQYNLGVDADATDPRTVVDTAGANGVEVSATVTFTDDSWHHAALTFDTSDAVRLYIDGTEEDSTPVNAPLVSRSSTVKFGAPAHLPGKDFFTGRIDDVRIYDRALSATEVSDLYGDTN</sequence>